<dbReference type="PANTHER" id="PTHR11712">
    <property type="entry name" value="POLYKETIDE SYNTHASE-RELATED"/>
    <property type="match status" value="1"/>
</dbReference>
<dbReference type="NCBIfam" id="NF005589">
    <property type="entry name" value="PRK07314.1"/>
    <property type="match status" value="1"/>
</dbReference>
<evidence type="ECO:0000259" key="5">
    <source>
        <dbReference type="PROSITE" id="PS52004"/>
    </source>
</evidence>
<dbReference type="InterPro" id="IPR018201">
    <property type="entry name" value="Ketoacyl_synth_AS"/>
</dbReference>
<dbReference type="Gene3D" id="3.40.47.10">
    <property type="match status" value="2"/>
</dbReference>
<evidence type="ECO:0000256" key="2">
    <source>
        <dbReference type="ARBA" id="ARBA00022679"/>
    </source>
</evidence>
<comment type="caution">
    <text evidence="6">The sequence shown here is derived from an EMBL/GenBank/DDBJ whole genome shotgun (WGS) entry which is preliminary data.</text>
</comment>
<dbReference type="Proteomes" id="UP000573327">
    <property type="component" value="Unassembled WGS sequence"/>
</dbReference>
<dbReference type="PANTHER" id="PTHR11712:SF347">
    <property type="entry name" value="BETA KETOACYL-ACYL CARRIER PROTEIN SYNTHASE"/>
    <property type="match status" value="1"/>
</dbReference>
<evidence type="ECO:0000313" key="7">
    <source>
        <dbReference type="Proteomes" id="UP000573327"/>
    </source>
</evidence>
<organism evidence="6 7">
    <name type="scientific">Kitasatospora gansuensis</name>
    <dbReference type="NCBI Taxonomy" id="258050"/>
    <lineage>
        <taxon>Bacteria</taxon>
        <taxon>Bacillati</taxon>
        <taxon>Actinomycetota</taxon>
        <taxon>Actinomycetes</taxon>
        <taxon>Kitasatosporales</taxon>
        <taxon>Streptomycetaceae</taxon>
        <taxon>Kitasatospora</taxon>
    </lineage>
</organism>
<proteinExistence type="inferred from homology"/>
<dbReference type="FunFam" id="3.40.47.10:FF:000018">
    <property type="entry name" value="3-oxoacyl-[acyl-carrier-protein] synthase 2"/>
    <property type="match status" value="1"/>
</dbReference>
<dbReference type="InterPro" id="IPR014030">
    <property type="entry name" value="Ketoacyl_synth_N"/>
</dbReference>
<accession>A0A7W7SKP4</accession>
<evidence type="ECO:0000256" key="3">
    <source>
        <dbReference type="ARBA" id="ARBA00023315"/>
    </source>
</evidence>
<dbReference type="GO" id="GO:0004315">
    <property type="term" value="F:3-oxoacyl-[acyl-carrier-protein] synthase activity"/>
    <property type="evidence" value="ECO:0007669"/>
    <property type="project" value="UniProtKB-EC"/>
</dbReference>
<dbReference type="InterPro" id="IPR014031">
    <property type="entry name" value="Ketoacyl_synth_C"/>
</dbReference>
<reference evidence="6 7" key="1">
    <citation type="submission" date="2020-08" db="EMBL/GenBank/DDBJ databases">
        <title>Sequencing the genomes of 1000 actinobacteria strains.</title>
        <authorList>
            <person name="Klenk H.-P."/>
        </authorList>
    </citation>
    <scope>NUCLEOTIDE SEQUENCE [LARGE SCALE GENOMIC DNA]</scope>
    <source>
        <strain evidence="6 7">DSM 44786</strain>
    </source>
</reference>
<feature type="domain" description="Ketosynthase family 3 (KS3)" evidence="5">
    <location>
        <begin position="1"/>
        <end position="404"/>
    </location>
</feature>
<dbReference type="SMART" id="SM00825">
    <property type="entry name" value="PKS_KS"/>
    <property type="match status" value="1"/>
</dbReference>
<dbReference type="FunFam" id="3.40.47.10:FF:000029">
    <property type="entry name" value="3-oxoacyl-[acyl-carrier-protein] synthase 1"/>
    <property type="match status" value="1"/>
</dbReference>
<keyword evidence="3 6" id="KW-0012">Acyltransferase</keyword>
<evidence type="ECO:0000313" key="6">
    <source>
        <dbReference type="EMBL" id="MBB4951638.1"/>
    </source>
</evidence>
<dbReference type="EMBL" id="JACHJR010000001">
    <property type="protein sequence ID" value="MBB4951638.1"/>
    <property type="molecule type" value="Genomic_DNA"/>
</dbReference>
<comment type="similarity">
    <text evidence="1 4">Belongs to the thiolase-like superfamily. Beta-ketoacyl-ACP synthases family.</text>
</comment>
<protein>
    <submittedName>
        <fullName evidence="6">3-oxoacyl-[acyl-carrier-protein] synthase II</fullName>
        <ecNumber evidence="6">2.3.1.179</ecNumber>
    </submittedName>
</protein>
<dbReference type="GO" id="GO:0030497">
    <property type="term" value="P:fatty acid elongation"/>
    <property type="evidence" value="ECO:0007669"/>
    <property type="project" value="UniProtKB-ARBA"/>
</dbReference>
<keyword evidence="2 4" id="KW-0808">Transferase</keyword>
<gene>
    <name evidence="6" type="ORF">F4556_007173</name>
</gene>
<dbReference type="SUPFAM" id="SSF53901">
    <property type="entry name" value="Thiolase-like"/>
    <property type="match status" value="2"/>
</dbReference>
<evidence type="ECO:0000256" key="1">
    <source>
        <dbReference type="ARBA" id="ARBA00008467"/>
    </source>
</evidence>
<dbReference type="PROSITE" id="PS00606">
    <property type="entry name" value="KS3_1"/>
    <property type="match status" value="1"/>
</dbReference>
<dbReference type="InterPro" id="IPR000794">
    <property type="entry name" value="Beta-ketoacyl_synthase"/>
</dbReference>
<dbReference type="Pfam" id="PF02801">
    <property type="entry name" value="Ketoacyl-synt_C"/>
    <property type="match status" value="1"/>
</dbReference>
<dbReference type="InterPro" id="IPR020841">
    <property type="entry name" value="PKS_Beta-ketoAc_synthase_dom"/>
</dbReference>
<sequence length="405" mass="40788">MIRTVVTGIGMVTPAGVGTEPSWAAICAGRPVAAADPGLGDSPVGISCRVPDFDPVARLGAGPAHRLDRVSQFALTAVREAVAQAGLDHRGWDGTRVGLVLGIGGWGATTLETQHHRLLEQGQAKVSPYFLPMALPTGPVAPIAIEFGVHGPTHVVCTACASGTSAIGQARQLIATGACDVVLAGGCEASLTPLISTGFARMKALSRRTDDPAGASRPFDADRDGFVLGEGAAVLVLESAGFARSRGARPLAGVAGYGATNDAYHAAAPEPTGAMAAAAIRRALADAGASAHEVDHVNAHGTGTRLNDVTEARAIRAALGSGPSVTSVKGVTGHPLGAAGAIEAACTVLSIRDGLVPPTANLRRLDPEIDLDVVAGTARPQRIGLALSQSLGFAGHNAVLAFTSP</sequence>
<dbReference type="CDD" id="cd00834">
    <property type="entry name" value="KAS_I_II"/>
    <property type="match status" value="1"/>
</dbReference>
<dbReference type="EC" id="2.3.1.179" evidence="6"/>
<dbReference type="PROSITE" id="PS52004">
    <property type="entry name" value="KS3_2"/>
    <property type="match status" value="1"/>
</dbReference>
<dbReference type="InterPro" id="IPR016039">
    <property type="entry name" value="Thiolase-like"/>
</dbReference>
<dbReference type="AlphaFoldDB" id="A0A7W7SKP4"/>
<evidence type="ECO:0000256" key="4">
    <source>
        <dbReference type="RuleBase" id="RU003694"/>
    </source>
</evidence>
<dbReference type="RefSeq" id="WP_281403681.1">
    <property type="nucleotide sequence ID" value="NZ_JACHJR010000001.1"/>
</dbReference>
<keyword evidence="7" id="KW-1185">Reference proteome</keyword>
<dbReference type="Pfam" id="PF00109">
    <property type="entry name" value="ketoacyl-synt"/>
    <property type="match status" value="1"/>
</dbReference>
<name>A0A7W7SKP4_9ACTN</name>